<dbReference type="SUPFAM" id="SSF56112">
    <property type="entry name" value="Protein kinase-like (PK-like)"/>
    <property type="match status" value="1"/>
</dbReference>
<dbReference type="EMBL" id="JADOXO010000016">
    <property type="protein sequence ID" value="KAF9819666.1"/>
    <property type="molecule type" value="Genomic_DNA"/>
</dbReference>
<gene>
    <name evidence="10" type="ORF">IEO21_01931</name>
</gene>
<evidence type="ECO:0000259" key="9">
    <source>
        <dbReference type="PROSITE" id="PS50011"/>
    </source>
</evidence>
<dbReference type="PANTHER" id="PTHR24349">
    <property type="entry name" value="SERINE/THREONINE-PROTEIN KINASE"/>
    <property type="match status" value="1"/>
</dbReference>
<evidence type="ECO:0000256" key="5">
    <source>
        <dbReference type="ARBA" id="ARBA00022840"/>
    </source>
</evidence>
<evidence type="ECO:0000256" key="4">
    <source>
        <dbReference type="ARBA" id="ARBA00022777"/>
    </source>
</evidence>
<comment type="caution">
    <text evidence="10">The sequence shown here is derived from an EMBL/GenBank/DDBJ whole genome shotgun (WGS) entry which is preliminary data.</text>
</comment>
<dbReference type="PROSITE" id="PS00108">
    <property type="entry name" value="PROTEIN_KINASE_ST"/>
    <property type="match status" value="1"/>
</dbReference>
<evidence type="ECO:0000313" key="11">
    <source>
        <dbReference type="Proteomes" id="UP000639403"/>
    </source>
</evidence>
<reference evidence="10" key="1">
    <citation type="submission" date="2020-11" db="EMBL/GenBank/DDBJ databases">
        <authorList>
            <person name="Koelle M."/>
            <person name="Horta M.A.C."/>
            <person name="Nowrousian M."/>
            <person name="Ohm R.A."/>
            <person name="Benz P."/>
            <person name="Pilgard A."/>
        </authorList>
    </citation>
    <scope>NUCLEOTIDE SEQUENCE</scope>
    <source>
        <strain evidence="10">FPRL280</strain>
    </source>
</reference>
<evidence type="ECO:0000256" key="8">
    <source>
        <dbReference type="SAM" id="MobiDB-lite"/>
    </source>
</evidence>
<evidence type="ECO:0000256" key="1">
    <source>
        <dbReference type="ARBA" id="ARBA00022527"/>
    </source>
</evidence>
<dbReference type="InterPro" id="IPR017441">
    <property type="entry name" value="Protein_kinase_ATP_BS"/>
</dbReference>
<dbReference type="InterPro" id="IPR008271">
    <property type="entry name" value="Ser/Thr_kinase_AS"/>
</dbReference>
<feature type="binding site" evidence="6">
    <location>
        <position position="49"/>
    </location>
    <ligand>
        <name>ATP</name>
        <dbReference type="ChEBI" id="CHEBI:30616"/>
    </ligand>
</feature>
<evidence type="ECO:0000256" key="3">
    <source>
        <dbReference type="ARBA" id="ARBA00022741"/>
    </source>
</evidence>
<reference evidence="10" key="2">
    <citation type="journal article" name="Front. Microbiol.">
        <title>Degradative Capacity of Two Strains of Rhodonia placenta: From Phenotype to Genotype.</title>
        <authorList>
            <person name="Kolle M."/>
            <person name="Horta M.A.C."/>
            <person name="Nowrousian M."/>
            <person name="Ohm R.A."/>
            <person name="Benz J.P."/>
            <person name="Pilgard A."/>
        </authorList>
    </citation>
    <scope>NUCLEOTIDE SEQUENCE</scope>
    <source>
        <strain evidence="10">FPRL280</strain>
    </source>
</reference>
<keyword evidence="2" id="KW-0808">Transferase</keyword>
<accession>A0A8H7P8T0</accession>
<evidence type="ECO:0000256" key="6">
    <source>
        <dbReference type="PROSITE-ProRule" id="PRU10141"/>
    </source>
</evidence>
<dbReference type="InterPro" id="IPR000719">
    <property type="entry name" value="Prot_kinase_dom"/>
</dbReference>
<dbReference type="Proteomes" id="UP000639403">
    <property type="component" value="Unassembled WGS sequence"/>
</dbReference>
<dbReference type="SMART" id="SM00220">
    <property type="entry name" value="S_TKc"/>
    <property type="match status" value="1"/>
</dbReference>
<comment type="similarity">
    <text evidence="7">Belongs to the protein kinase superfamily.</text>
</comment>
<evidence type="ECO:0000313" key="10">
    <source>
        <dbReference type="EMBL" id="KAF9819666.1"/>
    </source>
</evidence>
<dbReference type="GO" id="GO:0005524">
    <property type="term" value="F:ATP binding"/>
    <property type="evidence" value="ECO:0007669"/>
    <property type="project" value="UniProtKB-UniRule"/>
</dbReference>
<feature type="region of interest" description="Disordered" evidence="8">
    <location>
        <begin position="365"/>
        <end position="392"/>
    </location>
</feature>
<organism evidence="10 11">
    <name type="scientific">Rhodonia placenta</name>
    <dbReference type="NCBI Taxonomy" id="104341"/>
    <lineage>
        <taxon>Eukaryota</taxon>
        <taxon>Fungi</taxon>
        <taxon>Dikarya</taxon>
        <taxon>Basidiomycota</taxon>
        <taxon>Agaricomycotina</taxon>
        <taxon>Agaricomycetes</taxon>
        <taxon>Polyporales</taxon>
        <taxon>Adustoporiaceae</taxon>
        <taxon>Rhodonia</taxon>
    </lineage>
</organism>
<dbReference type="PROSITE" id="PS50011">
    <property type="entry name" value="PROTEIN_KINASE_DOM"/>
    <property type="match status" value="1"/>
</dbReference>
<keyword evidence="1 7" id="KW-0723">Serine/threonine-protein kinase</keyword>
<dbReference type="InterPro" id="IPR011009">
    <property type="entry name" value="Kinase-like_dom_sf"/>
</dbReference>
<evidence type="ECO:0000256" key="7">
    <source>
        <dbReference type="RuleBase" id="RU000304"/>
    </source>
</evidence>
<proteinExistence type="inferred from homology"/>
<evidence type="ECO:0000256" key="2">
    <source>
        <dbReference type="ARBA" id="ARBA00022679"/>
    </source>
</evidence>
<dbReference type="AlphaFoldDB" id="A0A8H7P8T0"/>
<feature type="domain" description="Protein kinase" evidence="9">
    <location>
        <begin position="11"/>
        <end position="286"/>
    </location>
</feature>
<name>A0A8H7P8T0_9APHY</name>
<keyword evidence="4" id="KW-0418">Kinase</keyword>
<keyword evidence="3 6" id="KW-0547">Nucleotide-binding</keyword>
<dbReference type="Pfam" id="PF00069">
    <property type="entry name" value="Pkinase"/>
    <property type="match status" value="1"/>
</dbReference>
<keyword evidence="5 6" id="KW-0067">ATP-binding</keyword>
<dbReference type="GO" id="GO:0004674">
    <property type="term" value="F:protein serine/threonine kinase activity"/>
    <property type="evidence" value="ECO:0007669"/>
    <property type="project" value="UniProtKB-KW"/>
</dbReference>
<dbReference type="PROSITE" id="PS00107">
    <property type="entry name" value="PROTEIN_KINASE_ATP"/>
    <property type="match status" value="1"/>
</dbReference>
<dbReference type="InterPro" id="IPR050205">
    <property type="entry name" value="CDPK_Ser/Thr_kinases"/>
</dbReference>
<sequence length="436" mass="48507">MLGETISNGRLKLVQRLGEGAYGVVYRAVETEPSSSSSSNTDIKEYAVKVLAKAPESSRRWLFQQREILGHKVVSENPNVVTLHRVIEKKGYVYLVTDYCPGGDMFSAIMERRMFCGRDDLIKKVFVQIVDAVHSCHEKGIFHRDLKPDNIFCMDKDASEIALGDFGLSTSSTKSRSFGCGSAYYLSPECIGKEFDFRPYSPQTGDVWALGIILCNMIVGRNPWHYATTDDQCFLRFMANPEYLPSVLPISEAANQIFRRIFTFDPSSRITIPELRELILEADTFFMAPEQVAKSRCLVKIVAETYTAIQPRSLCSADIRAIREEEAIFNRSENMLDGVVVEDPADHFRIVNVVGTTTSAFAAAHYDSDSGSGSDDECEGPITPESHPQDSNILVEVPDFPSEENMGISLVPIAQKKLGQGPPVESLVERLAKFAL</sequence>
<protein>
    <recommendedName>
        <fullName evidence="9">Protein kinase domain-containing protein</fullName>
    </recommendedName>
</protein>
<dbReference type="Gene3D" id="1.10.510.10">
    <property type="entry name" value="Transferase(Phosphotransferase) domain 1"/>
    <property type="match status" value="1"/>
</dbReference>